<dbReference type="PANTHER" id="PTHR13102:SF0">
    <property type="entry name" value="NUCLEOLAR PROTEIN 9"/>
    <property type="match status" value="1"/>
</dbReference>
<sequence length="661" mass="75012">MAPQDERSNTESGQRSERLRPRRLEPDTLSYLKEVSETLATSSEDLGEEDVQMMLWNVLDEMAPRAASASSDRHAGELIETFLPRMSDGQLRFFLSKMEGYFSHLWTNRYSSHVLQHILSRSNVIVEKEVTGESDDSEDERLEGTPLMSEVIVNMVSEVENEWLTLMNDVSASHVLRSVLAVLVGRPLVPEKRGKKGKHRTIVFGEQSDGSTPTFEVPATFEALYQQFVRRFRGAHKQEMMNLMYDRNSGPLIAAMLKLSPEKTQTTLAEHILEWEDESRSAQVFYDFAGDAVTSHFIESFFSVAKDDFFAAVFRRCVQGKMLEFAEHSIANYVIQNAIQRVNTSDLALEVLEELGGSLWTLLSMGRAGVVWRLVEMCRRAKVHEQEIFTSVVEAVKKQESKKPEAAQKQFVPALLGLQLTTNGNNKVQLNVMGAKILAEFIQMEYAEWLKPLYTGILDLNVAQILALAMDSTGSRSLIEPIWETNDSPRAWVRKALYEKFVGHFSTLALDRLGAFSVIKCYEMLALKEKAVVAEELLQVEGKLSGSHFAQLVMNTVNLYEFRNNREKWEALHEKKDKIADMFKDMVDNEGAAGKKRKSKKQTTEASGDDKTHRRDKKKHKKSKESETTEDVDVIMGALRGSLEATKSKKKRKNKNKYADN</sequence>
<dbReference type="InterPro" id="IPR016024">
    <property type="entry name" value="ARM-type_fold"/>
</dbReference>
<dbReference type="AlphaFoldDB" id="A0A8K1CBA7"/>
<feature type="compositionally biased region" description="Basic residues" evidence="2">
    <location>
        <begin position="648"/>
        <end position="661"/>
    </location>
</feature>
<feature type="region of interest" description="Disordered" evidence="2">
    <location>
        <begin position="590"/>
        <end position="661"/>
    </location>
</feature>
<dbReference type="GO" id="GO:0000480">
    <property type="term" value="P:endonucleolytic cleavage in 5'-ETS of tricistronic rRNA transcript (SSU-rRNA, 5.8S rRNA, LSU-rRNA)"/>
    <property type="evidence" value="ECO:0007669"/>
    <property type="project" value="TreeGrafter"/>
</dbReference>
<name>A0A8K1CBA7_PYTOL</name>
<evidence type="ECO:0008006" key="5">
    <source>
        <dbReference type="Google" id="ProtNLM"/>
    </source>
</evidence>
<dbReference type="GO" id="GO:0000447">
    <property type="term" value="P:endonucleolytic cleavage in ITS1 to separate SSU-rRNA from 5.8S rRNA and LSU-rRNA from tricistronic rRNA transcript (SSU-rRNA, 5.8S rRNA, LSU-rRNA)"/>
    <property type="evidence" value="ECO:0007669"/>
    <property type="project" value="TreeGrafter"/>
</dbReference>
<feature type="compositionally biased region" description="Basic and acidic residues" evidence="2">
    <location>
        <begin position="1"/>
        <end position="26"/>
    </location>
</feature>
<gene>
    <name evidence="3" type="ORF">Poli38472_000007</name>
</gene>
<dbReference type="GO" id="GO:0003723">
    <property type="term" value="F:RNA binding"/>
    <property type="evidence" value="ECO:0007669"/>
    <property type="project" value="InterPro"/>
</dbReference>
<dbReference type="PANTHER" id="PTHR13102">
    <property type="entry name" value="NUCLEOLAR PROTEIN 9"/>
    <property type="match status" value="1"/>
</dbReference>
<dbReference type="GO" id="GO:0000472">
    <property type="term" value="P:endonucleolytic cleavage to generate mature 5'-end of SSU-rRNA from (SSU-rRNA, 5.8S rRNA, LSU-rRNA)"/>
    <property type="evidence" value="ECO:0007669"/>
    <property type="project" value="TreeGrafter"/>
</dbReference>
<accession>A0A8K1CBA7</accession>
<dbReference type="InterPro" id="IPR001313">
    <property type="entry name" value="Pumilio_RNA-bd_rpt"/>
</dbReference>
<evidence type="ECO:0000313" key="3">
    <source>
        <dbReference type="EMBL" id="TMW59965.1"/>
    </source>
</evidence>
<dbReference type="SMART" id="SM00025">
    <property type="entry name" value="Pumilio"/>
    <property type="match status" value="3"/>
</dbReference>
<dbReference type="GO" id="GO:0000056">
    <property type="term" value="P:ribosomal small subunit export from nucleus"/>
    <property type="evidence" value="ECO:0007669"/>
    <property type="project" value="TreeGrafter"/>
</dbReference>
<feature type="region of interest" description="Disordered" evidence="2">
    <location>
        <begin position="1"/>
        <end position="27"/>
    </location>
</feature>
<dbReference type="EMBL" id="SPLM01000108">
    <property type="protein sequence ID" value="TMW59965.1"/>
    <property type="molecule type" value="Genomic_DNA"/>
</dbReference>
<reference evidence="3" key="1">
    <citation type="submission" date="2019-03" db="EMBL/GenBank/DDBJ databases">
        <title>Long read genome sequence of the mycoparasitic Pythium oligandrum ATCC 38472 isolated from sugarbeet rhizosphere.</title>
        <authorList>
            <person name="Gaulin E."/>
        </authorList>
    </citation>
    <scope>NUCLEOTIDE SEQUENCE</scope>
    <source>
        <strain evidence="3">ATCC 38472_TT</strain>
    </source>
</reference>
<dbReference type="Proteomes" id="UP000794436">
    <property type="component" value="Unassembled WGS sequence"/>
</dbReference>
<dbReference type="GO" id="GO:0030686">
    <property type="term" value="C:90S preribosome"/>
    <property type="evidence" value="ECO:0007669"/>
    <property type="project" value="TreeGrafter"/>
</dbReference>
<proteinExistence type="predicted"/>
<feature type="compositionally biased region" description="Basic residues" evidence="2">
    <location>
        <begin position="614"/>
        <end position="623"/>
    </location>
</feature>
<comment type="caution">
    <text evidence="3">The sequence shown here is derived from an EMBL/GenBank/DDBJ whole genome shotgun (WGS) entry which is preliminary data.</text>
</comment>
<evidence type="ECO:0000256" key="1">
    <source>
        <dbReference type="ARBA" id="ARBA00022737"/>
    </source>
</evidence>
<dbReference type="GO" id="GO:0030688">
    <property type="term" value="C:preribosome, small subunit precursor"/>
    <property type="evidence" value="ECO:0007669"/>
    <property type="project" value="TreeGrafter"/>
</dbReference>
<evidence type="ECO:0000256" key="2">
    <source>
        <dbReference type="SAM" id="MobiDB-lite"/>
    </source>
</evidence>
<keyword evidence="4" id="KW-1185">Reference proteome</keyword>
<evidence type="ECO:0000313" key="4">
    <source>
        <dbReference type="Proteomes" id="UP000794436"/>
    </source>
</evidence>
<protein>
    <recommendedName>
        <fullName evidence="5">Pumilio domain-containing protein NOP9</fullName>
    </recommendedName>
</protein>
<dbReference type="InterPro" id="IPR040000">
    <property type="entry name" value="NOP9"/>
</dbReference>
<dbReference type="InterPro" id="IPR011989">
    <property type="entry name" value="ARM-like"/>
</dbReference>
<organism evidence="3 4">
    <name type="scientific">Pythium oligandrum</name>
    <name type="common">Mycoparasitic fungus</name>
    <dbReference type="NCBI Taxonomy" id="41045"/>
    <lineage>
        <taxon>Eukaryota</taxon>
        <taxon>Sar</taxon>
        <taxon>Stramenopiles</taxon>
        <taxon>Oomycota</taxon>
        <taxon>Peronosporomycetes</taxon>
        <taxon>Pythiales</taxon>
        <taxon>Pythiaceae</taxon>
        <taxon>Pythium</taxon>
    </lineage>
</organism>
<dbReference type="Pfam" id="PF22493">
    <property type="entry name" value="PUF_NOP9"/>
    <property type="match status" value="1"/>
</dbReference>
<dbReference type="Gene3D" id="1.25.10.10">
    <property type="entry name" value="Leucine-rich Repeat Variant"/>
    <property type="match status" value="3"/>
</dbReference>
<keyword evidence="1" id="KW-0677">Repeat</keyword>
<dbReference type="OrthoDB" id="392571at2759"/>
<dbReference type="GO" id="GO:0005730">
    <property type="term" value="C:nucleolus"/>
    <property type="evidence" value="ECO:0007669"/>
    <property type="project" value="TreeGrafter"/>
</dbReference>
<dbReference type="SUPFAM" id="SSF48371">
    <property type="entry name" value="ARM repeat"/>
    <property type="match status" value="2"/>
</dbReference>